<dbReference type="SUPFAM" id="SSF51215">
    <property type="entry name" value="Regulatory protein AraC"/>
    <property type="match status" value="1"/>
</dbReference>
<dbReference type="PROSITE" id="PS01124">
    <property type="entry name" value="HTH_ARAC_FAMILY_2"/>
    <property type="match status" value="1"/>
</dbReference>
<keyword evidence="3" id="KW-0805">Transcription regulation</keyword>
<evidence type="ECO:0000259" key="7">
    <source>
        <dbReference type="PROSITE" id="PS01124"/>
    </source>
</evidence>
<dbReference type="SUPFAM" id="SSF51445">
    <property type="entry name" value="(Trans)glycosidases"/>
    <property type="match status" value="1"/>
</dbReference>
<dbReference type="PANTHER" id="PTHR43280">
    <property type="entry name" value="ARAC-FAMILY TRANSCRIPTIONAL REGULATOR"/>
    <property type="match status" value="1"/>
</dbReference>
<evidence type="ECO:0000256" key="2">
    <source>
        <dbReference type="ARBA" id="ARBA00022801"/>
    </source>
</evidence>
<dbReference type="InterPro" id="IPR017853">
    <property type="entry name" value="GH"/>
</dbReference>
<evidence type="ECO:0000313" key="8">
    <source>
        <dbReference type="EMBL" id="GFZ32341.1"/>
    </source>
</evidence>
<feature type="domain" description="HTH araC/xylS-type" evidence="7">
    <location>
        <begin position="175"/>
        <end position="273"/>
    </location>
</feature>
<dbReference type="PROSITE" id="PS00041">
    <property type="entry name" value="HTH_ARAC_FAMILY_1"/>
    <property type="match status" value="1"/>
</dbReference>
<dbReference type="PANTHER" id="PTHR43280:SF2">
    <property type="entry name" value="HTH-TYPE TRANSCRIPTIONAL REGULATOR EXSA"/>
    <property type="match status" value="1"/>
</dbReference>
<dbReference type="Pfam" id="PF01229">
    <property type="entry name" value="Glyco_hydro_39"/>
    <property type="match status" value="1"/>
</dbReference>
<dbReference type="SMART" id="SM00342">
    <property type="entry name" value="HTH_ARAC"/>
    <property type="match status" value="1"/>
</dbReference>
<dbReference type="PRINTS" id="PR00745">
    <property type="entry name" value="GLHYDRLASE39"/>
</dbReference>
<evidence type="ECO:0000313" key="9">
    <source>
        <dbReference type="Proteomes" id="UP000663802"/>
    </source>
</evidence>
<keyword evidence="2" id="KW-0378">Hydrolase</keyword>
<dbReference type="InterPro" id="IPR000514">
    <property type="entry name" value="Glyco_hydro_39"/>
</dbReference>
<protein>
    <recommendedName>
        <fullName evidence="7">HTH araC/xylS-type domain-containing protein</fullName>
    </recommendedName>
</protein>
<dbReference type="SUPFAM" id="SSF46689">
    <property type="entry name" value="Homeodomain-like"/>
    <property type="match status" value="2"/>
</dbReference>
<dbReference type="Gene3D" id="2.60.40.1500">
    <property type="entry name" value="Glycosyl hydrolase domain, family 39"/>
    <property type="match status" value="1"/>
</dbReference>
<dbReference type="InterPro" id="IPR009057">
    <property type="entry name" value="Homeodomain-like_sf"/>
</dbReference>
<gene>
    <name evidence="8" type="ORF">CSC2_28670</name>
</gene>
<dbReference type="Gene3D" id="2.60.120.10">
    <property type="entry name" value="Jelly Rolls"/>
    <property type="match status" value="1"/>
</dbReference>
<proteinExistence type="inferred from homology"/>
<keyword evidence="6" id="KW-0326">Glycosidase</keyword>
<evidence type="ECO:0000256" key="6">
    <source>
        <dbReference type="ARBA" id="ARBA00023295"/>
    </source>
</evidence>
<dbReference type="InterPro" id="IPR018062">
    <property type="entry name" value="HTH_AraC-typ_CS"/>
</dbReference>
<organism evidence="8 9">
    <name type="scientific">Clostridium zeae</name>
    <dbReference type="NCBI Taxonomy" id="2759022"/>
    <lineage>
        <taxon>Bacteria</taxon>
        <taxon>Bacillati</taxon>
        <taxon>Bacillota</taxon>
        <taxon>Clostridia</taxon>
        <taxon>Eubacteriales</taxon>
        <taxon>Clostridiaceae</taxon>
        <taxon>Clostridium</taxon>
    </lineage>
</organism>
<dbReference type="InterPro" id="IPR037923">
    <property type="entry name" value="HTH-like"/>
</dbReference>
<keyword evidence="9" id="KW-1185">Reference proteome</keyword>
<dbReference type="EMBL" id="BMBA01000002">
    <property type="protein sequence ID" value="GFZ32341.1"/>
    <property type="molecule type" value="Genomic_DNA"/>
</dbReference>
<dbReference type="InterPro" id="IPR049166">
    <property type="entry name" value="GH39_cat"/>
</dbReference>
<comment type="caution">
    <text evidence="8">The sequence shown here is derived from an EMBL/GenBank/DDBJ whole genome shotgun (WGS) entry which is preliminary data.</text>
</comment>
<evidence type="ECO:0000256" key="5">
    <source>
        <dbReference type="ARBA" id="ARBA00023163"/>
    </source>
</evidence>
<dbReference type="Pfam" id="PF12833">
    <property type="entry name" value="HTH_18"/>
    <property type="match status" value="1"/>
</dbReference>
<sequence length="822" mass="97238">MRYTNEIIDTIGEIPVKLYIESIKTSSYYLKPKLILIFVIKGEILIKQEDKSYTLREEDVILINPNIMYSIDSSSTNQIYILEIDYQYFNNLYNNFSDLMFELNSLNIDESNIEDYKSIKSIIIKLLEVCINKENGYLLMAKQLIMEIIVRLINKFTVDKTENTFSINHDDERINSIIKFVLTHYKEKISLQDISQYMHLNSQYISRYFSKQMGIPLNAFISNVRLEESIKDLVLSDKKITFIALENGFPNLKSYFKVFKEVYGMTPSKYKNIYLNEIKENSLELDFSKFKLEKIPNHENDKLRLLPEKKQSYVIDLNSSVSTFNKSWKRILAFGRAAEGMREELRNQLRLVQKDISFEYVRFHGIFSDEMRVYSEDDEGNSEYNFTYVDELIDFLLEIKLKPFIELGYMPDQLASEKKYIFAWKANISFPKSINKWNKLIKSFVKHLIEKYGSNEVQTWYFQICDQWSYFNTEYRKYFDFFRETYSSVKQVEAKLRIGGTFDLQLLDKYISFLKDEKIVLDFIAIRTYSLVPMGKSDSLELINRFGKVSDNQLILQNSIDYCLHAHESFISEQIDKFINKIDKDKLNIKEIFITEWNTTPSQKDLLHDTCFKASFFVKNIIANFNKVYGMAYWSFSDIFEETKASNNIFHGGLGFITNNGIKKPIYYTYQLMNRLGNNIIKKEDDFIATKNINNSIQILAFNYCHFIDDKKQCHSKDITLKNRYHVFDEKNKNISFVLKGLSGEVVMKIYRINKENGSAYDEWLRIGAPKFMELDELNYIKNRSIFEYKMKNIDINGDFIINEKMEPHEVMLIEIIPIKHS</sequence>
<dbReference type="Gene3D" id="3.20.20.80">
    <property type="entry name" value="Glycosidases"/>
    <property type="match status" value="1"/>
</dbReference>
<name>A0ABQ1EC22_9CLOT</name>
<dbReference type="Gene3D" id="1.10.10.60">
    <property type="entry name" value="Homeodomain-like"/>
    <property type="match status" value="2"/>
</dbReference>
<dbReference type="SUPFAM" id="SSF51011">
    <property type="entry name" value="Glycosyl hydrolase domain"/>
    <property type="match status" value="1"/>
</dbReference>
<reference evidence="8 9" key="1">
    <citation type="journal article" date="2021" name="Int. J. Syst. Evol. Microbiol.">
        <title>Clostridium zeae sp. nov., isolated from corn silage.</title>
        <authorList>
            <person name="Kobayashi H."/>
            <person name="Tanizawa Y."/>
            <person name="Yagura M."/>
            <person name="Sakamoto M."/>
            <person name="Ohkuma M."/>
            <person name="Tohno M."/>
        </authorList>
    </citation>
    <scope>NUCLEOTIDE SEQUENCE [LARGE SCALE GENOMIC DNA]</scope>
    <source>
        <strain evidence="8 9">CSC2</strain>
    </source>
</reference>
<dbReference type="InterPro" id="IPR014710">
    <property type="entry name" value="RmlC-like_jellyroll"/>
</dbReference>
<keyword evidence="4" id="KW-0238">DNA-binding</keyword>
<dbReference type="RefSeq" id="WP_206870594.1">
    <property type="nucleotide sequence ID" value="NZ_BMBA01000002.1"/>
</dbReference>
<evidence type="ECO:0000256" key="4">
    <source>
        <dbReference type="ARBA" id="ARBA00023125"/>
    </source>
</evidence>
<dbReference type="InterPro" id="IPR018060">
    <property type="entry name" value="HTH_AraC"/>
</dbReference>
<keyword evidence="5" id="KW-0804">Transcription</keyword>
<evidence type="ECO:0000256" key="1">
    <source>
        <dbReference type="ARBA" id="ARBA00008875"/>
    </source>
</evidence>
<evidence type="ECO:0000256" key="3">
    <source>
        <dbReference type="ARBA" id="ARBA00023015"/>
    </source>
</evidence>
<accession>A0ABQ1EC22</accession>
<comment type="similarity">
    <text evidence="1">Belongs to the glycosyl hydrolase 39 family.</text>
</comment>
<dbReference type="Proteomes" id="UP000663802">
    <property type="component" value="Unassembled WGS sequence"/>
</dbReference>